<evidence type="ECO:0000259" key="6">
    <source>
        <dbReference type="Pfam" id="PF13382"/>
    </source>
</evidence>
<comment type="similarity">
    <text evidence="1">Belongs to the metallo-dependent hydrolases superfamily. Adenine deaminase family.</text>
</comment>
<dbReference type="EC" id="3.5.4.2" evidence="2"/>
<evidence type="ECO:0000256" key="3">
    <source>
        <dbReference type="ARBA" id="ARBA00022801"/>
    </source>
</evidence>
<reference evidence="7 8" key="1">
    <citation type="submission" date="2023-07" db="EMBL/GenBank/DDBJ databases">
        <title>Genomic Encyclopedia of Type Strains, Phase IV (KMG-IV): sequencing the most valuable type-strain genomes for metagenomic binning, comparative biology and taxonomic classification.</title>
        <authorList>
            <person name="Goeker M."/>
        </authorList>
    </citation>
    <scope>NUCLEOTIDE SEQUENCE [LARGE SCALE GENOMIC DNA]</scope>
    <source>
        <strain evidence="7 8">DSM 19092</strain>
    </source>
</reference>
<evidence type="ECO:0000259" key="5">
    <source>
        <dbReference type="Pfam" id="PF01979"/>
    </source>
</evidence>
<dbReference type="PANTHER" id="PTHR11113">
    <property type="entry name" value="N-ACETYLGLUCOSAMINE-6-PHOSPHATE DEACETYLASE"/>
    <property type="match status" value="1"/>
</dbReference>
<name>A0ABT9VQF5_9BACI</name>
<comment type="caution">
    <text evidence="7">The sequence shown here is derived from an EMBL/GenBank/DDBJ whole genome shotgun (WGS) entry which is preliminary data.</text>
</comment>
<evidence type="ECO:0000256" key="2">
    <source>
        <dbReference type="ARBA" id="ARBA00012782"/>
    </source>
</evidence>
<protein>
    <recommendedName>
        <fullName evidence="2">adenine deaminase</fullName>
        <ecNumber evidence="2">3.5.4.2</ecNumber>
    </recommendedName>
</protein>
<dbReference type="PANTHER" id="PTHR11113:SF6">
    <property type="entry name" value="ADENINE DEAMINASE YERA-RELATED"/>
    <property type="match status" value="1"/>
</dbReference>
<dbReference type="Pfam" id="PF01979">
    <property type="entry name" value="Amidohydro_1"/>
    <property type="match status" value="1"/>
</dbReference>
<gene>
    <name evidence="7" type="ORF">J2S06_002301</name>
</gene>
<proteinExistence type="inferred from homology"/>
<feature type="domain" description="Amidohydrolase-related" evidence="5">
    <location>
        <begin position="77"/>
        <end position="360"/>
    </location>
</feature>
<accession>A0ABT9VQF5</accession>
<dbReference type="InterPro" id="IPR026912">
    <property type="entry name" value="Adenine_deam_C"/>
</dbReference>
<feature type="domain" description="Adenine deaminase C-terminal" evidence="6">
    <location>
        <begin position="419"/>
        <end position="570"/>
    </location>
</feature>
<sequence>MLGRAFWKAHEIRDHIAVASNKLAPTLWLKNAMFLHPYLNKWVGGNIWIYQDRIIYVGDKEPEITEGTEIYDCSGQYLVPGYIEPHAHPFQLYNPHSLAKYVSQTGTTTLVCDNLLLLLQFNKKKAFSFIDDLQLHPVQFFWWARYDLQTEMREENEMIAPDIMKQWIEHPLVIQGGELTGWPRLLGGDDLYLQWINETKKMGKRIEGHFPGASEATLTKMKLCGIDSDHEAITGEEVYRRLKSGYTVSLRHSSIRPDLETLLTDILQLGIKRFDEMFFTTDGSTPLFYQDGMINKLIEIAINQGVPAFEAYKMATYNVAKYFQLDSYIGVIAPGRIASINILESKENPHPVSVLAKGKWIKKENELSHPFPEVNWNKYGIKPLNLEWELTMDDLQFSMPMGLKMRNAVIMEPYSITLDNSIDELSLDHDESFLVLIDKNGKWRINTMLKGFAKAVKGFASSYSTTGDILLIGKDKHDILKAFQRLKEIGGGIVLTENGEVLHEIPLHINGVASAKSFLEIMEEEKTLDRLMRERGYPFLDVIYTLLFLSSTHLPYIRITPDGIYDVMKKTVLFPSIMR</sequence>
<dbReference type="SUPFAM" id="SSF51338">
    <property type="entry name" value="Composite domain of metallo-dependent hydrolases"/>
    <property type="match status" value="1"/>
</dbReference>
<comment type="catalytic activity">
    <reaction evidence="4">
        <text>adenine + H2O + H(+) = hypoxanthine + NH4(+)</text>
        <dbReference type="Rhea" id="RHEA:23688"/>
        <dbReference type="ChEBI" id="CHEBI:15377"/>
        <dbReference type="ChEBI" id="CHEBI:15378"/>
        <dbReference type="ChEBI" id="CHEBI:16708"/>
        <dbReference type="ChEBI" id="CHEBI:17368"/>
        <dbReference type="ChEBI" id="CHEBI:28938"/>
        <dbReference type="EC" id="3.5.4.2"/>
    </reaction>
</comment>
<dbReference type="InterPro" id="IPR011059">
    <property type="entry name" value="Metal-dep_hydrolase_composite"/>
</dbReference>
<dbReference type="RefSeq" id="WP_419152376.1">
    <property type="nucleotide sequence ID" value="NZ_JAUSTR010000011.1"/>
</dbReference>
<dbReference type="GO" id="GO:0000034">
    <property type="term" value="F:adenine deaminase activity"/>
    <property type="evidence" value="ECO:0007669"/>
    <property type="project" value="UniProtKB-EC"/>
</dbReference>
<dbReference type="InterPro" id="IPR032466">
    <property type="entry name" value="Metal_Hydrolase"/>
</dbReference>
<dbReference type="Pfam" id="PF13382">
    <property type="entry name" value="Adenine_deam_C"/>
    <property type="match status" value="1"/>
</dbReference>
<dbReference type="InterPro" id="IPR006680">
    <property type="entry name" value="Amidohydro-rel"/>
</dbReference>
<keyword evidence="8" id="KW-1185">Reference proteome</keyword>
<dbReference type="Proteomes" id="UP001225646">
    <property type="component" value="Unassembled WGS sequence"/>
</dbReference>
<dbReference type="EMBL" id="JAUSTR010000011">
    <property type="protein sequence ID" value="MDQ0163223.1"/>
    <property type="molecule type" value="Genomic_DNA"/>
</dbReference>
<dbReference type="SUPFAM" id="SSF51556">
    <property type="entry name" value="Metallo-dependent hydrolases"/>
    <property type="match status" value="1"/>
</dbReference>
<keyword evidence="3 7" id="KW-0378">Hydrolase</keyword>
<evidence type="ECO:0000256" key="1">
    <source>
        <dbReference type="ARBA" id="ARBA00006773"/>
    </source>
</evidence>
<evidence type="ECO:0000313" key="8">
    <source>
        <dbReference type="Proteomes" id="UP001225646"/>
    </source>
</evidence>
<evidence type="ECO:0000313" key="7">
    <source>
        <dbReference type="EMBL" id="MDQ0163223.1"/>
    </source>
</evidence>
<dbReference type="Gene3D" id="3.20.20.140">
    <property type="entry name" value="Metal-dependent hydrolases"/>
    <property type="match status" value="1"/>
</dbReference>
<organism evidence="7 8">
    <name type="scientific">Aeribacillus alveayuensis</name>
    <dbReference type="NCBI Taxonomy" id="279215"/>
    <lineage>
        <taxon>Bacteria</taxon>
        <taxon>Bacillati</taxon>
        <taxon>Bacillota</taxon>
        <taxon>Bacilli</taxon>
        <taxon>Bacillales</taxon>
        <taxon>Bacillaceae</taxon>
        <taxon>Aeribacillus</taxon>
    </lineage>
</organism>
<evidence type="ECO:0000256" key="4">
    <source>
        <dbReference type="ARBA" id="ARBA00047720"/>
    </source>
</evidence>
<dbReference type="Gene3D" id="2.30.40.10">
    <property type="entry name" value="Urease, subunit C, domain 1"/>
    <property type="match status" value="1"/>
</dbReference>